<dbReference type="EMBL" id="JBHSNA010000003">
    <property type="protein sequence ID" value="MFC5565851.1"/>
    <property type="molecule type" value="Genomic_DNA"/>
</dbReference>
<evidence type="ECO:0000313" key="2">
    <source>
        <dbReference type="EMBL" id="MFC5565851.1"/>
    </source>
</evidence>
<protein>
    <recommendedName>
        <fullName evidence="4">Malic enzyme</fullName>
    </recommendedName>
</protein>
<dbReference type="RefSeq" id="WP_209838640.1">
    <property type="nucleotide sequence ID" value="NZ_JAGGJP010000003.1"/>
</dbReference>
<gene>
    <name evidence="2" type="ORF">ACFPOC_05380</name>
</gene>
<name>A0ABW0SAI8_9RHOB</name>
<dbReference type="Proteomes" id="UP001596056">
    <property type="component" value="Unassembled WGS sequence"/>
</dbReference>
<sequence length="45" mass="4776">MAKGQKRSNKEVKKPKQKKVAPAAPATFEKGLSGAGAPPKKSDRQ</sequence>
<evidence type="ECO:0008006" key="4">
    <source>
        <dbReference type="Google" id="ProtNLM"/>
    </source>
</evidence>
<feature type="region of interest" description="Disordered" evidence="1">
    <location>
        <begin position="1"/>
        <end position="45"/>
    </location>
</feature>
<keyword evidence="3" id="KW-1185">Reference proteome</keyword>
<accession>A0ABW0SAI8</accession>
<evidence type="ECO:0000313" key="3">
    <source>
        <dbReference type="Proteomes" id="UP001596056"/>
    </source>
</evidence>
<comment type="caution">
    <text evidence="2">The sequence shown here is derived from an EMBL/GenBank/DDBJ whole genome shotgun (WGS) entry which is preliminary data.</text>
</comment>
<evidence type="ECO:0000256" key="1">
    <source>
        <dbReference type="SAM" id="MobiDB-lite"/>
    </source>
</evidence>
<proteinExistence type="predicted"/>
<organism evidence="2 3">
    <name type="scientific">Rubellimicrobium aerolatum</name>
    <dbReference type="NCBI Taxonomy" id="490979"/>
    <lineage>
        <taxon>Bacteria</taxon>
        <taxon>Pseudomonadati</taxon>
        <taxon>Pseudomonadota</taxon>
        <taxon>Alphaproteobacteria</taxon>
        <taxon>Rhodobacterales</taxon>
        <taxon>Roseobacteraceae</taxon>
        <taxon>Rubellimicrobium</taxon>
    </lineage>
</organism>
<reference evidence="3" key="1">
    <citation type="journal article" date="2019" name="Int. J. Syst. Evol. Microbiol.">
        <title>The Global Catalogue of Microorganisms (GCM) 10K type strain sequencing project: providing services to taxonomists for standard genome sequencing and annotation.</title>
        <authorList>
            <consortium name="The Broad Institute Genomics Platform"/>
            <consortium name="The Broad Institute Genome Sequencing Center for Infectious Disease"/>
            <person name="Wu L."/>
            <person name="Ma J."/>
        </authorList>
    </citation>
    <scope>NUCLEOTIDE SEQUENCE [LARGE SCALE GENOMIC DNA]</scope>
    <source>
        <strain evidence="3">KACC 11588</strain>
    </source>
</reference>